<keyword evidence="4" id="KW-0521">NADP</keyword>
<evidence type="ECO:0000256" key="5">
    <source>
        <dbReference type="ARBA" id="ARBA00023002"/>
    </source>
</evidence>
<dbReference type="PANTHER" id="PTHR44085">
    <property type="entry name" value="SEPIAPTERIN REDUCTASE"/>
    <property type="match status" value="1"/>
</dbReference>
<sequence length="228" mass="23882">MRVSFVTGVSRGLGAALLDELFAAGDRVVGIGRSFTDEQRALPADRVLLREADLARPETLPEQAELSELLAGAESARLIHNAAVVTPIGAVGDLSATELATAVTVNLTAPMVLTNAFLGALPATTPATILFISSGAAHRIVDGWATYGATKRGGEEFFQAVAAQVAGRPVRVANANPGVMDTDMQAAIRAAASGDHWFPDQARFLDLHARGELPDPAQVARRLLDEHG</sequence>
<dbReference type="EMBL" id="CP070499">
    <property type="protein sequence ID" value="QSB15877.1"/>
    <property type="molecule type" value="Genomic_DNA"/>
</dbReference>
<dbReference type="GO" id="GO:0005737">
    <property type="term" value="C:cytoplasm"/>
    <property type="evidence" value="ECO:0007669"/>
    <property type="project" value="UniProtKB-SubCell"/>
</dbReference>
<organism evidence="6 7">
    <name type="scientific">Natronosporangium hydrolyticum</name>
    <dbReference type="NCBI Taxonomy" id="2811111"/>
    <lineage>
        <taxon>Bacteria</taxon>
        <taxon>Bacillati</taxon>
        <taxon>Actinomycetota</taxon>
        <taxon>Actinomycetes</taxon>
        <taxon>Micromonosporales</taxon>
        <taxon>Micromonosporaceae</taxon>
        <taxon>Natronosporangium</taxon>
    </lineage>
</organism>
<dbReference type="Proteomes" id="UP000662857">
    <property type="component" value="Chromosome"/>
</dbReference>
<dbReference type="InterPro" id="IPR020904">
    <property type="entry name" value="Sc_DH/Rdtase_CS"/>
</dbReference>
<dbReference type="InterPro" id="IPR036291">
    <property type="entry name" value="NAD(P)-bd_dom_sf"/>
</dbReference>
<keyword evidence="3" id="KW-0963">Cytoplasm</keyword>
<dbReference type="PANTHER" id="PTHR44085:SF2">
    <property type="entry name" value="SEPIAPTERIN REDUCTASE"/>
    <property type="match status" value="1"/>
</dbReference>
<keyword evidence="5" id="KW-0560">Oxidoreductase</keyword>
<evidence type="ECO:0000256" key="1">
    <source>
        <dbReference type="ARBA" id="ARBA00004496"/>
    </source>
</evidence>
<dbReference type="RefSeq" id="WP_239678069.1">
    <property type="nucleotide sequence ID" value="NZ_CP070499.1"/>
</dbReference>
<evidence type="ECO:0000256" key="2">
    <source>
        <dbReference type="ARBA" id="ARBA00006484"/>
    </source>
</evidence>
<dbReference type="KEGG" id="nhy:JQS43_05965"/>
<dbReference type="Pfam" id="PF00106">
    <property type="entry name" value="adh_short"/>
    <property type="match status" value="1"/>
</dbReference>
<name>A0A895YDM0_9ACTN</name>
<evidence type="ECO:0000313" key="6">
    <source>
        <dbReference type="EMBL" id="QSB15877.1"/>
    </source>
</evidence>
<dbReference type="InterPro" id="IPR002347">
    <property type="entry name" value="SDR_fam"/>
</dbReference>
<comment type="subcellular location">
    <subcellularLocation>
        <location evidence="1">Cytoplasm</location>
    </subcellularLocation>
</comment>
<dbReference type="PRINTS" id="PR00081">
    <property type="entry name" value="GDHRDH"/>
</dbReference>
<reference evidence="6" key="1">
    <citation type="submission" date="2021-02" db="EMBL/GenBank/DDBJ databases">
        <title>Natrosporangium hydrolyticum gen. nov., sp. nov, a haloalkaliphilic actinobacterium from a soda solonchak soil.</title>
        <authorList>
            <person name="Sorokin D.Y."/>
            <person name="Khijniak T.V."/>
            <person name="Zakharycheva A.P."/>
            <person name="Boueva O.V."/>
            <person name="Ariskina E.V."/>
            <person name="Hahnke R.L."/>
            <person name="Bunk B."/>
            <person name="Sproer C."/>
            <person name="Schumann P."/>
            <person name="Evtushenko L.I."/>
            <person name="Kublanov I.V."/>
        </authorList>
    </citation>
    <scope>NUCLEOTIDE SEQUENCE</scope>
    <source>
        <strain evidence="6">DSM 106523</strain>
    </source>
</reference>
<dbReference type="Gene3D" id="3.40.50.720">
    <property type="entry name" value="NAD(P)-binding Rossmann-like Domain"/>
    <property type="match status" value="1"/>
</dbReference>
<dbReference type="PROSITE" id="PS00061">
    <property type="entry name" value="ADH_SHORT"/>
    <property type="match status" value="1"/>
</dbReference>
<dbReference type="AlphaFoldDB" id="A0A895YDM0"/>
<dbReference type="InterPro" id="IPR051721">
    <property type="entry name" value="Biopterin_syn/organic_redct"/>
</dbReference>
<proteinExistence type="inferred from homology"/>
<dbReference type="GO" id="GO:0004757">
    <property type="term" value="F:sepiapterin reductase (NADP+) activity"/>
    <property type="evidence" value="ECO:0007669"/>
    <property type="project" value="TreeGrafter"/>
</dbReference>
<comment type="similarity">
    <text evidence="2">Belongs to the short-chain dehydrogenases/reductases (SDR) family.</text>
</comment>
<gene>
    <name evidence="6" type="ORF">JQS43_05965</name>
</gene>
<evidence type="ECO:0000256" key="3">
    <source>
        <dbReference type="ARBA" id="ARBA00022490"/>
    </source>
</evidence>
<accession>A0A895YDM0</accession>
<dbReference type="SUPFAM" id="SSF51735">
    <property type="entry name" value="NAD(P)-binding Rossmann-fold domains"/>
    <property type="match status" value="1"/>
</dbReference>
<protein>
    <submittedName>
        <fullName evidence="6">SDR family NAD(P)-dependent oxidoreductase</fullName>
    </submittedName>
</protein>
<evidence type="ECO:0000256" key="4">
    <source>
        <dbReference type="ARBA" id="ARBA00022857"/>
    </source>
</evidence>
<evidence type="ECO:0000313" key="7">
    <source>
        <dbReference type="Proteomes" id="UP000662857"/>
    </source>
</evidence>
<dbReference type="GO" id="GO:0006729">
    <property type="term" value="P:tetrahydrobiopterin biosynthetic process"/>
    <property type="evidence" value="ECO:0007669"/>
    <property type="project" value="TreeGrafter"/>
</dbReference>
<keyword evidence="7" id="KW-1185">Reference proteome</keyword>